<dbReference type="OrthoDB" id="9768004at2"/>
<dbReference type="Pfam" id="PF03783">
    <property type="entry name" value="CsgG"/>
    <property type="match status" value="1"/>
</dbReference>
<name>A0A328F940_9BACT</name>
<dbReference type="EMBL" id="CP036313">
    <property type="protein sequence ID" value="QBH12425.1"/>
    <property type="molecule type" value="Genomic_DNA"/>
</dbReference>
<protein>
    <recommendedName>
        <fullName evidence="6">FlgO domain-containing protein</fullName>
    </recommendedName>
</protein>
<feature type="signal peptide" evidence="1">
    <location>
        <begin position="1"/>
        <end position="24"/>
    </location>
</feature>
<evidence type="ECO:0000256" key="1">
    <source>
        <dbReference type="SAM" id="SignalP"/>
    </source>
</evidence>
<dbReference type="AlphaFoldDB" id="A0A328F940"/>
<dbReference type="Proteomes" id="UP000248798">
    <property type="component" value="Unassembled WGS sequence"/>
</dbReference>
<dbReference type="Gene3D" id="3.40.50.10610">
    <property type="entry name" value="ABC-type transport auxiliary lipoprotein component"/>
    <property type="match status" value="1"/>
</dbReference>
<keyword evidence="1" id="KW-0732">Signal</keyword>
<reference evidence="3 4" key="1">
    <citation type="submission" date="2018-06" db="EMBL/GenBank/DDBJ databases">
        <title>Complete Genome Sequence of Desulfobacter hydrogenophilus (DSM3380).</title>
        <authorList>
            <person name="Marietou A."/>
            <person name="Schreiber L."/>
            <person name="Marshall I."/>
            <person name="Jorgensen B."/>
        </authorList>
    </citation>
    <scope>NUCLEOTIDE SEQUENCE [LARGE SCALE GENOMIC DNA]</scope>
    <source>
        <strain evidence="3 4">DSM 3380</strain>
    </source>
</reference>
<proteinExistence type="predicted"/>
<dbReference type="GO" id="GO:0030288">
    <property type="term" value="C:outer membrane-bounded periplasmic space"/>
    <property type="evidence" value="ECO:0007669"/>
    <property type="project" value="InterPro"/>
</dbReference>
<gene>
    <name evidence="3" type="ORF">DO021_17355</name>
    <name evidence="2" type="ORF">EYB58_05575</name>
</gene>
<keyword evidence="5" id="KW-1185">Reference proteome</keyword>
<evidence type="ECO:0000313" key="3">
    <source>
        <dbReference type="EMBL" id="RAM00736.1"/>
    </source>
</evidence>
<dbReference type="EMBL" id="QLNI01000039">
    <property type="protein sequence ID" value="RAM00736.1"/>
    <property type="molecule type" value="Genomic_DNA"/>
</dbReference>
<feature type="chain" id="PRO_5030062870" description="FlgO domain-containing protein" evidence="1">
    <location>
        <begin position="25"/>
        <end position="365"/>
    </location>
</feature>
<dbReference type="RefSeq" id="WP_111958973.1">
    <property type="nucleotide sequence ID" value="NZ_CP036313.1"/>
</dbReference>
<dbReference type="Proteomes" id="UP000293902">
    <property type="component" value="Chromosome"/>
</dbReference>
<dbReference type="InterPro" id="IPR005534">
    <property type="entry name" value="Curli_assmbl/transp-comp_CsgG"/>
</dbReference>
<sequence>MKIIVTVFTLLSISLAANIGLLSANEVAGSVEAGLEALATEIVNKSLAADKTTIAVLPFPHSDRNCSVLSTYIVDELILHLFNVPNSSLKIIERSQLEALISEIKLGAGGLLNPKTTKQLGDISGVQALTIGTITVIGDRIRINARLVETNTARTISAAAISIPKTQAIENLLEQEMESGPLCGGTTTALGADPEANPVNKYRMDTPYANTNKKGAFCAEGLRFFIQNISRSQNLKSVNLVLGVTNETKASLPVIFVTPIPSIVDNKGNIMYLNNVTGIQGCHMNNRDWNMDPAKCIKYRRSSFTTLSPNTLHTVLLRFEMKSKDEDEKFDGNLISFSSRAQIILDEKQKKYKNIAVCIPNIPIK</sequence>
<evidence type="ECO:0000313" key="2">
    <source>
        <dbReference type="EMBL" id="QBH12425.1"/>
    </source>
</evidence>
<evidence type="ECO:0000313" key="5">
    <source>
        <dbReference type="Proteomes" id="UP000293902"/>
    </source>
</evidence>
<accession>A0A328F940</accession>
<evidence type="ECO:0000313" key="4">
    <source>
        <dbReference type="Proteomes" id="UP000248798"/>
    </source>
</evidence>
<organism evidence="3 4">
    <name type="scientific">Desulfobacter hydrogenophilus</name>
    <dbReference type="NCBI Taxonomy" id="2291"/>
    <lineage>
        <taxon>Bacteria</taxon>
        <taxon>Pseudomonadati</taxon>
        <taxon>Thermodesulfobacteriota</taxon>
        <taxon>Desulfobacteria</taxon>
        <taxon>Desulfobacterales</taxon>
        <taxon>Desulfobacteraceae</taxon>
        <taxon>Desulfobacter</taxon>
    </lineage>
</organism>
<evidence type="ECO:0008006" key="6">
    <source>
        <dbReference type="Google" id="ProtNLM"/>
    </source>
</evidence>
<reference evidence="2 5" key="2">
    <citation type="submission" date="2019-02" db="EMBL/GenBank/DDBJ databases">
        <title>Complete genome sequence of Desulfobacter hydrogenophilus AcRS1.</title>
        <authorList>
            <person name="Marietou A."/>
            <person name="Lund M.B."/>
            <person name="Marshall I.P.G."/>
            <person name="Schreiber L."/>
            <person name="Jorgensen B."/>
        </authorList>
    </citation>
    <scope>NUCLEOTIDE SEQUENCE [LARGE SCALE GENOMIC DNA]</scope>
    <source>
        <strain evidence="2 5">AcRS1</strain>
    </source>
</reference>